<dbReference type="PANTHER" id="PTHR42789:SF1">
    <property type="entry name" value="D-ISOMER SPECIFIC 2-HYDROXYACID DEHYDROGENASE FAMILY PROTEIN (AFU_ORTHOLOGUE AFUA_6G10090)"/>
    <property type="match status" value="1"/>
</dbReference>
<dbReference type="GO" id="GO:0004617">
    <property type="term" value="F:phosphoglycerate dehydrogenase activity"/>
    <property type="evidence" value="ECO:0007669"/>
    <property type="project" value="UniProtKB-ARBA"/>
</dbReference>
<dbReference type="FunFam" id="3.40.50.720:FF:000041">
    <property type="entry name" value="D-3-phosphoglycerate dehydrogenase"/>
    <property type="match status" value="1"/>
</dbReference>
<evidence type="ECO:0008006" key="9">
    <source>
        <dbReference type="Google" id="ProtNLM"/>
    </source>
</evidence>
<evidence type="ECO:0000259" key="6">
    <source>
        <dbReference type="Pfam" id="PF02826"/>
    </source>
</evidence>
<comment type="caution">
    <text evidence="7">The sequence shown here is derived from an EMBL/GenBank/DDBJ whole genome shotgun (WGS) entry which is preliminary data.</text>
</comment>
<dbReference type="SUPFAM" id="SSF52283">
    <property type="entry name" value="Formate/glycerate dehydrogenase catalytic domain-like"/>
    <property type="match status" value="1"/>
</dbReference>
<dbReference type="SUPFAM" id="SSF51735">
    <property type="entry name" value="NAD(P)-binding Rossmann-fold domains"/>
    <property type="match status" value="1"/>
</dbReference>
<dbReference type="Proteomes" id="UP000295511">
    <property type="component" value="Unassembled WGS sequence"/>
</dbReference>
<proteinExistence type="inferred from homology"/>
<keyword evidence="3" id="KW-0520">NAD</keyword>
<dbReference type="InterPro" id="IPR006139">
    <property type="entry name" value="D-isomer_2_OHA_DH_cat_dom"/>
</dbReference>
<evidence type="ECO:0000256" key="2">
    <source>
        <dbReference type="ARBA" id="ARBA00023002"/>
    </source>
</evidence>
<evidence type="ECO:0000256" key="4">
    <source>
        <dbReference type="RuleBase" id="RU003719"/>
    </source>
</evidence>
<feature type="domain" description="D-isomer specific 2-hydroxyacid dehydrogenase NAD-binding" evidence="6">
    <location>
        <begin position="133"/>
        <end position="310"/>
    </location>
</feature>
<evidence type="ECO:0000313" key="8">
    <source>
        <dbReference type="Proteomes" id="UP000295511"/>
    </source>
</evidence>
<keyword evidence="8" id="KW-1185">Reference proteome</keyword>
<dbReference type="InterPro" id="IPR036291">
    <property type="entry name" value="NAD(P)-bd_dom_sf"/>
</dbReference>
<evidence type="ECO:0000259" key="5">
    <source>
        <dbReference type="Pfam" id="PF00389"/>
    </source>
</evidence>
<dbReference type="OrthoDB" id="117809at2"/>
<name>A0A4V2ZRU2_9MICC</name>
<dbReference type="Gene3D" id="3.40.50.720">
    <property type="entry name" value="NAD(P)-binding Rossmann-like Domain"/>
    <property type="match status" value="2"/>
</dbReference>
<dbReference type="AlphaFoldDB" id="A0A4V2ZRU2"/>
<organism evidence="7 8">
    <name type="scientific">Arthrobacter terricola</name>
    <dbReference type="NCBI Taxonomy" id="2547396"/>
    <lineage>
        <taxon>Bacteria</taxon>
        <taxon>Bacillati</taxon>
        <taxon>Actinomycetota</taxon>
        <taxon>Actinomycetes</taxon>
        <taxon>Micrococcales</taxon>
        <taxon>Micrococcaceae</taxon>
        <taxon>Arthrobacter</taxon>
    </lineage>
</organism>
<dbReference type="GO" id="GO:0047545">
    <property type="term" value="F:(S)-2-hydroxyglutarate dehydrogenase activity"/>
    <property type="evidence" value="ECO:0007669"/>
    <property type="project" value="UniProtKB-ARBA"/>
</dbReference>
<dbReference type="GO" id="GO:0051287">
    <property type="term" value="F:NAD binding"/>
    <property type="evidence" value="ECO:0007669"/>
    <property type="project" value="InterPro"/>
</dbReference>
<accession>A0A4V2ZRU2</accession>
<dbReference type="InterPro" id="IPR050857">
    <property type="entry name" value="D-2-hydroxyacid_DH"/>
</dbReference>
<dbReference type="RefSeq" id="WP_133206533.1">
    <property type="nucleotide sequence ID" value="NZ_SMRU01000038.1"/>
</dbReference>
<dbReference type="Pfam" id="PF02826">
    <property type="entry name" value="2-Hacid_dh_C"/>
    <property type="match status" value="1"/>
</dbReference>
<gene>
    <name evidence="7" type="ORF">E1809_22750</name>
</gene>
<dbReference type="Pfam" id="PF00389">
    <property type="entry name" value="2-Hacid_dh"/>
    <property type="match status" value="1"/>
</dbReference>
<evidence type="ECO:0000313" key="7">
    <source>
        <dbReference type="EMBL" id="TDF89768.1"/>
    </source>
</evidence>
<dbReference type="CDD" id="cd12171">
    <property type="entry name" value="2-Hacid_dh_10"/>
    <property type="match status" value="1"/>
</dbReference>
<feature type="domain" description="D-isomer specific 2-hydroxyacid dehydrogenase catalytic" evidence="5">
    <location>
        <begin position="56"/>
        <end position="342"/>
    </location>
</feature>
<dbReference type="GO" id="GO:0006564">
    <property type="term" value="P:L-serine biosynthetic process"/>
    <property type="evidence" value="ECO:0007669"/>
    <property type="project" value="UniProtKB-ARBA"/>
</dbReference>
<protein>
    <recommendedName>
        <fullName evidence="9">D-3-phosphoglycerate dehydrogenase</fullName>
    </recommendedName>
</protein>
<comment type="similarity">
    <text evidence="1 4">Belongs to the D-isomer specific 2-hydroxyacid dehydrogenase family.</text>
</comment>
<evidence type="ECO:0000256" key="1">
    <source>
        <dbReference type="ARBA" id="ARBA00005854"/>
    </source>
</evidence>
<evidence type="ECO:0000256" key="3">
    <source>
        <dbReference type="ARBA" id="ARBA00023027"/>
    </source>
</evidence>
<dbReference type="PANTHER" id="PTHR42789">
    <property type="entry name" value="D-ISOMER SPECIFIC 2-HYDROXYACID DEHYDROGENASE FAMILY PROTEIN (AFU_ORTHOLOGUE AFUA_6G10090)"/>
    <property type="match status" value="1"/>
</dbReference>
<sequence>MSETFRALIIGDKFIPTDSYAEYLDGSEFAVDYVEWEGTKAEQHALQQITEFKGANAVEAPAALLDAVHDAEAIGLHFAPITAELIGKAPNLKLIAVARTGVENIDVEEATRRGIGVVQALGRNAGAVAELAIGLMLSEARNIARADASVKSGGWRKEFPGARIEIAGRTVGMVGFGHVGRITSERLAGFKPDIITFDPYASEELLENCGVRRVGTLDDVFRQSDFILVQARLTPETERFIGERQFRLMKPDAYFINGSRSRLVDYDALYNVLKEGAISGAALDVFDEEPLPEDSRWRTLDNVTITTHYGGDTEDTNRTSARLVSEAITEFAQTGKIARAINAKDLGWA</sequence>
<dbReference type="EMBL" id="SMRU01000038">
    <property type="protein sequence ID" value="TDF89768.1"/>
    <property type="molecule type" value="Genomic_DNA"/>
</dbReference>
<reference evidence="7 8" key="1">
    <citation type="submission" date="2019-03" db="EMBL/GenBank/DDBJ databases">
        <title>Whole genome sequence of Arthrobacter sp JH1-1.</title>
        <authorList>
            <person name="Trinh H.N."/>
        </authorList>
    </citation>
    <scope>NUCLEOTIDE SEQUENCE [LARGE SCALE GENOMIC DNA]</scope>
    <source>
        <strain evidence="7 8">JH1-1</strain>
    </source>
</reference>
<dbReference type="InterPro" id="IPR006140">
    <property type="entry name" value="D-isomer_DH_NAD-bd"/>
</dbReference>
<keyword evidence="2 4" id="KW-0560">Oxidoreductase</keyword>